<evidence type="ECO:0000313" key="3">
    <source>
        <dbReference type="Proteomes" id="UP000655094"/>
    </source>
</evidence>
<evidence type="ECO:0000313" key="2">
    <source>
        <dbReference type="EMBL" id="GHK52061.1"/>
    </source>
</evidence>
<dbReference type="EMBL" id="BNFF01000001">
    <property type="protein sequence ID" value="GHK52061.1"/>
    <property type="molecule type" value="Genomic_DNA"/>
</dbReference>
<organism evidence="2 3">
    <name type="scientific">Klebsiella pneumoniae</name>
    <dbReference type="NCBI Taxonomy" id="573"/>
    <lineage>
        <taxon>Bacteria</taxon>
        <taxon>Pseudomonadati</taxon>
        <taxon>Pseudomonadota</taxon>
        <taxon>Gammaproteobacteria</taxon>
        <taxon>Enterobacterales</taxon>
        <taxon>Enterobacteriaceae</taxon>
        <taxon>Klebsiella/Raoultella group</taxon>
        <taxon>Klebsiella</taxon>
        <taxon>Klebsiella pneumoniae complex</taxon>
    </lineage>
</organism>
<feature type="compositionally biased region" description="Polar residues" evidence="1">
    <location>
        <begin position="81"/>
        <end position="91"/>
    </location>
</feature>
<evidence type="ECO:0000256" key="1">
    <source>
        <dbReference type="SAM" id="MobiDB-lite"/>
    </source>
</evidence>
<accession>A0A919LM88</accession>
<dbReference type="AlphaFoldDB" id="A0A919LM88"/>
<dbReference type="Proteomes" id="UP000655094">
    <property type="component" value="Unassembled WGS sequence"/>
</dbReference>
<gene>
    <name evidence="2" type="ORF">KPZU09_17970</name>
</gene>
<feature type="region of interest" description="Disordered" evidence="1">
    <location>
        <begin position="68"/>
        <end position="91"/>
    </location>
</feature>
<name>A0A919LM88_KLEPN</name>
<protein>
    <recommendedName>
        <fullName evidence="4">Transcriptional regulator FeaR</fullName>
    </recommendedName>
</protein>
<proteinExistence type="predicted"/>
<sequence>MMTTAEGGLAYQRWLATINQVCGHFAARPLKESFHGEIDARYAGSLKVSTVTAAGVNLYRTRNEIKRDNDAGSIPCFSSPAKPSSNRTIAR</sequence>
<comment type="caution">
    <text evidence="2">The sequence shown here is derived from an EMBL/GenBank/DDBJ whole genome shotgun (WGS) entry which is preliminary data.</text>
</comment>
<evidence type="ECO:0008006" key="4">
    <source>
        <dbReference type="Google" id="ProtNLM"/>
    </source>
</evidence>
<reference evidence="2" key="1">
    <citation type="submission" date="2020-10" db="EMBL/GenBank/DDBJ databases">
        <title>Genome Sequence of ESBL Producing Zambian Clinical Strains.</title>
        <authorList>
            <person name="Shawa M."/>
            <person name="Furuta Y."/>
            <person name="Simbotwe M."/>
            <person name="Mulenga E."/>
            <person name="Mubanga M."/>
            <person name="Mulenga G."/>
            <person name="Kaile C."/>
            <person name="Zorigt T."/>
            <person name="Hang'ombe B."/>
            <person name="Higashi H."/>
        </authorList>
    </citation>
    <scope>NUCLEOTIDE SEQUENCE</scope>
    <source>
        <strain evidence="2">Zam_UTH_09</strain>
    </source>
</reference>